<dbReference type="AlphaFoldDB" id="A0A5B6WQZ2"/>
<feature type="compositionally biased region" description="Polar residues" evidence="1">
    <location>
        <begin position="1"/>
        <end position="32"/>
    </location>
</feature>
<sequence>MKELNSRFSAPSGFSGSERSKQNNMRSPTPSVANAGRVRNVNKPECRQYGLGRRLGNSGAAGVSRSGTNDSIV</sequence>
<dbReference type="EMBL" id="SMMG02000002">
    <property type="protein sequence ID" value="KAA3484299.1"/>
    <property type="molecule type" value="Genomic_DNA"/>
</dbReference>
<reference evidence="3" key="1">
    <citation type="journal article" date="2019" name="Plant Biotechnol. J.">
        <title>Genome sequencing of the Australian wild diploid species Gossypium australe highlights disease resistance and delayed gland morphogenesis.</title>
        <authorList>
            <person name="Cai Y."/>
            <person name="Cai X."/>
            <person name="Wang Q."/>
            <person name="Wang P."/>
            <person name="Zhang Y."/>
            <person name="Cai C."/>
            <person name="Xu Y."/>
            <person name="Wang K."/>
            <person name="Zhou Z."/>
            <person name="Wang C."/>
            <person name="Geng S."/>
            <person name="Li B."/>
            <person name="Dong Q."/>
            <person name="Hou Y."/>
            <person name="Wang H."/>
            <person name="Ai P."/>
            <person name="Liu Z."/>
            <person name="Yi F."/>
            <person name="Sun M."/>
            <person name="An G."/>
            <person name="Cheng J."/>
            <person name="Zhang Y."/>
            <person name="Shi Q."/>
            <person name="Xie Y."/>
            <person name="Shi X."/>
            <person name="Chang Y."/>
            <person name="Huang F."/>
            <person name="Chen Y."/>
            <person name="Hong S."/>
            <person name="Mi L."/>
            <person name="Sun Q."/>
            <person name="Zhang L."/>
            <person name="Zhou B."/>
            <person name="Peng R."/>
            <person name="Zhang X."/>
            <person name="Liu F."/>
        </authorList>
    </citation>
    <scope>NUCLEOTIDE SEQUENCE [LARGE SCALE GENOMIC DNA]</scope>
    <source>
        <strain evidence="3">cv. PA1801</strain>
    </source>
</reference>
<evidence type="ECO:0000313" key="3">
    <source>
        <dbReference type="Proteomes" id="UP000325315"/>
    </source>
</evidence>
<gene>
    <name evidence="2" type="ORF">EPI10_006391</name>
</gene>
<feature type="region of interest" description="Disordered" evidence="1">
    <location>
        <begin position="1"/>
        <end position="73"/>
    </location>
</feature>
<dbReference type="Proteomes" id="UP000325315">
    <property type="component" value="Unassembled WGS sequence"/>
</dbReference>
<protein>
    <submittedName>
        <fullName evidence="2">Uncharacterized protein</fullName>
    </submittedName>
</protein>
<name>A0A5B6WQZ2_9ROSI</name>
<comment type="caution">
    <text evidence="2">The sequence shown here is derived from an EMBL/GenBank/DDBJ whole genome shotgun (WGS) entry which is preliminary data.</text>
</comment>
<organism evidence="2 3">
    <name type="scientific">Gossypium australe</name>
    <dbReference type="NCBI Taxonomy" id="47621"/>
    <lineage>
        <taxon>Eukaryota</taxon>
        <taxon>Viridiplantae</taxon>
        <taxon>Streptophyta</taxon>
        <taxon>Embryophyta</taxon>
        <taxon>Tracheophyta</taxon>
        <taxon>Spermatophyta</taxon>
        <taxon>Magnoliopsida</taxon>
        <taxon>eudicotyledons</taxon>
        <taxon>Gunneridae</taxon>
        <taxon>Pentapetalae</taxon>
        <taxon>rosids</taxon>
        <taxon>malvids</taxon>
        <taxon>Malvales</taxon>
        <taxon>Malvaceae</taxon>
        <taxon>Malvoideae</taxon>
        <taxon>Gossypium</taxon>
    </lineage>
</organism>
<keyword evidence="3" id="KW-1185">Reference proteome</keyword>
<accession>A0A5B6WQZ2</accession>
<evidence type="ECO:0000256" key="1">
    <source>
        <dbReference type="SAM" id="MobiDB-lite"/>
    </source>
</evidence>
<evidence type="ECO:0000313" key="2">
    <source>
        <dbReference type="EMBL" id="KAA3484299.1"/>
    </source>
</evidence>
<proteinExistence type="predicted"/>